<keyword evidence="2 3" id="KW-0802">TPR repeat</keyword>
<name>A0A815HLF1_9BILA</name>
<comment type="caution">
    <text evidence="7">The sequence shown here is derived from an EMBL/GenBank/DDBJ whole genome shotgun (WGS) entry which is preliminary data.</text>
</comment>
<organism evidence="7 8">
    <name type="scientific">Rotaria sordida</name>
    <dbReference type="NCBI Taxonomy" id="392033"/>
    <lineage>
        <taxon>Eukaryota</taxon>
        <taxon>Metazoa</taxon>
        <taxon>Spiralia</taxon>
        <taxon>Gnathifera</taxon>
        <taxon>Rotifera</taxon>
        <taxon>Eurotatoria</taxon>
        <taxon>Bdelloidea</taxon>
        <taxon>Philodinida</taxon>
        <taxon>Philodinidae</taxon>
        <taxon>Rotaria</taxon>
    </lineage>
</organism>
<evidence type="ECO:0000259" key="5">
    <source>
        <dbReference type="Pfam" id="PF03496"/>
    </source>
</evidence>
<dbReference type="PROSITE" id="PS50293">
    <property type="entry name" value="TPR_REGION"/>
    <property type="match status" value="1"/>
</dbReference>
<evidence type="ECO:0000256" key="2">
    <source>
        <dbReference type="ARBA" id="ARBA00022803"/>
    </source>
</evidence>
<feature type="repeat" description="TPR" evidence="3">
    <location>
        <begin position="639"/>
        <end position="672"/>
    </location>
</feature>
<dbReference type="Gene3D" id="3.90.176.10">
    <property type="entry name" value="Toxin ADP-ribosyltransferase, Chain A, domain 1"/>
    <property type="match status" value="1"/>
</dbReference>
<dbReference type="PANTHER" id="PTHR45641:SF19">
    <property type="entry name" value="NEPHROCYSTIN-3"/>
    <property type="match status" value="1"/>
</dbReference>
<accession>A0A815HLF1</accession>
<evidence type="ECO:0000256" key="3">
    <source>
        <dbReference type="PROSITE-ProRule" id="PRU00339"/>
    </source>
</evidence>
<dbReference type="Pfam" id="PF03496">
    <property type="entry name" value="ADPrib_exo_Tox"/>
    <property type="match status" value="1"/>
</dbReference>
<protein>
    <recommendedName>
        <fullName evidence="5">ADP ribosyltransferase domain-containing protein</fullName>
    </recommendedName>
</protein>
<feature type="region of interest" description="Disordered" evidence="4">
    <location>
        <begin position="584"/>
        <end position="608"/>
    </location>
</feature>
<keyword evidence="1" id="KW-0677">Repeat</keyword>
<dbReference type="GO" id="GO:0005576">
    <property type="term" value="C:extracellular region"/>
    <property type="evidence" value="ECO:0007669"/>
    <property type="project" value="InterPro"/>
</dbReference>
<evidence type="ECO:0000256" key="1">
    <source>
        <dbReference type="ARBA" id="ARBA00022737"/>
    </source>
</evidence>
<dbReference type="SMART" id="SM00028">
    <property type="entry name" value="TPR"/>
    <property type="match status" value="3"/>
</dbReference>
<dbReference type="AlphaFoldDB" id="A0A815HLF1"/>
<dbReference type="EMBL" id="CAJNOL010001423">
    <property type="protein sequence ID" value="CAF1356495.1"/>
    <property type="molecule type" value="Genomic_DNA"/>
</dbReference>
<proteinExistence type="predicted"/>
<dbReference type="Proteomes" id="UP000663870">
    <property type="component" value="Unassembled WGS sequence"/>
</dbReference>
<reference evidence="7" key="1">
    <citation type="submission" date="2021-02" db="EMBL/GenBank/DDBJ databases">
        <authorList>
            <person name="Nowell W R."/>
        </authorList>
    </citation>
    <scope>NUCLEOTIDE SEQUENCE</scope>
</reference>
<dbReference type="SUPFAM" id="SSF48452">
    <property type="entry name" value="TPR-like"/>
    <property type="match status" value="2"/>
</dbReference>
<dbReference type="Pfam" id="PF13424">
    <property type="entry name" value="TPR_12"/>
    <property type="match status" value="1"/>
</dbReference>
<gene>
    <name evidence="7" type="ORF">JXQ802_LOCUS32382</name>
    <name evidence="6" type="ORF">PYM288_LOCUS18992</name>
</gene>
<dbReference type="InterPro" id="IPR003540">
    <property type="entry name" value="ADP-ribosyltransferase"/>
</dbReference>
<dbReference type="SUPFAM" id="SSF56399">
    <property type="entry name" value="ADP-ribosylation"/>
    <property type="match status" value="1"/>
</dbReference>
<dbReference type="InterPro" id="IPR011990">
    <property type="entry name" value="TPR-like_helical_dom_sf"/>
</dbReference>
<sequence>MNKLALLQSKCHQQVHNKKKNSHYIGFYSFCCVSLVKMATGGLPFDEFHINTADRRLEIFTLVWLDANVNGQDLRETEQKLRSIINHIKKFQDVEKCQKYIEQQSPKDRLIIIVSGRFGRVIVPSIHGFRQVISIYVYCMDRKGNKEWADKFAKVKGVVVDFVELVSRIKEDHKYEKKFEEPFSINIFTTGSGKGKSTSGVNGRFVFFQVLIDCLLKLKSKESDKNEVIRCCKLQYEGNDFELTNLHEFEKNYSPDKVLWWYSRESFFYNTLNAILRNENIYMICLFRTFISDIYRQLKYYQVKNHVRVYRGQNISSDELETLKQLVGHFISVNSFFSTSTVYKLALSFVKGPDIQTDLERVLFEIDADPKIVTTKPFADISKCSEYSQESEILFMLGSIFRLDSVERSSDDRLWIIRMTLCSENEHALKDVLIHMRRQLGDGETNLRTLGKVLWTMGKLGLAEHYFIRFLEEVPSHDPLLPTVYDELGELTSQSREYEKSVHWHQKAIEFKNQHPNIDTNKNNKQNDHTSPSKRSGELQQAPLKPTGDYNDKTLYHNNMEPSMKNAGEHKTSMIYHKQTYEVKKKSSSSKHPNSTTTTYSKIDQVHNNMDEPSSGIEFISKGLKVIEKDLSPNDPDLAKFYGDIGEVFNNIKDYPKALEYYKADLKYKEKSLPANHLDVATCYSTIGSVYRDMGDYSNALSFLEKALAIQQKSLPPTHAHIKQSIDNINDVKKKL</sequence>
<feature type="repeat" description="TPR" evidence="3">
    <location>
        <begin position="681"/>
        <end position="714"/>
    </location>
</feature>
<feature type="domain" description="ADP ribosyltransferase" evidence="5">
    <location>
        <begin position="269"/>
        <end position="411"/>
    </location>
</feature>
<dbReference type="InterPro" id="IPR019734">
    <property type="entry name" value="TPR_rpt"/>
</dbReference>
<feature type="compositionally biased region" description="Polar residues" evidence="4">
    <location>
        <begin position="592"/>
        <end position="608"/>
    </location>
</feature>
<dbReference type="EMBL" id="CAJNOH010000609">
    <property type="protein sequence ID" value="CAF1087332.1"/>
    <property type="molecule type" value="Genomic_DNA"/>
</dbReference>
<evidence type="ECO:0000313" key="7">
    <source>
        <dbReference type="EMBL" id="CAF1356495.1"/>
    </source>
</evidence>
<dbReference type="Proteomes" id="UP000663854">
    <property type="component" value="Unassembled WGS sequence"/>
</dbReference>
<dbReference type="PROSITE" id="PS51996">
    <property type="entry name" value="TR_MART"/>
    <property type="match status" value="1"/>
</dbReference>
<evidence type="ECO:0000256" key="4">
    <source>
        <dbReference type="SAM" id="MobiDB-lite"/>
    </source>
</evidence>
<feature type="region of interest" description="Disordered" evidence="4">
    <location>
        <begin position="512"/>
        <end position="551"/>
    </location>
</feature>
<feature type="compositionally biased region" description="Polar residues" evidence="4">
    <location>
        <begin position="514"/>
        <end position="534"/>
    </location>
</feature>
<keyword evidence="8" id="KW-1185">Reference proteome</keyword>
<dbReference type="PROSITE" id="PS50005">
    <property type="entry name" value="TPR"/>
    <property type="match status" value="2"/>
</dbReference>
<dbReference type="Gene3D" id="1.25.40.10">
    <property type="entry name" value="Tetratricopeptide repeat domain"/>
    <property type="match status" value="2"/>
</dbReference>
<dbReference type="PANTHER" id="PTHR45641">
    <property type="entry name" value="TETRATRICOPEPTIDE REPEAT PROTEIN (AFU_ORTHOLOGUE AFUA_6G03870)"/>
    <property type="match status" value="1"/>
</dbReference>
<evidence type="ECO:0000313" key="6">
    <source>
        <dbReference type="EMBL" id="CAF1087332.1"/>
    </source>
</evidence>
<evidence type="ECO:0000313" key="8">
    <source>
        <dbReference type="Proteomes" id="UP000663870"/>
    </source>
</evidence>